<dbReference type="AlphaFoldDB" id="A0A3R7LRA8"/>
<dbReference type="Proteomes" id="UP000283634">
    <property type="component" value="Unassembled WGS sequence"/>
</dbReference>
<dbReference type="SUPFAM" id="SSF54495">
    <property type="entry name" value="UBC-like"/>
    <property type="match status" value="1"/>
</dbReference>
<organism evidence="7 8">
    <name type="scientific">Trypanosoma rangeli</name>
    <dbReference type="NCBI Taxonomy" id="5698"/>
    <lineage>
        <taxon>Eukaryota</taxon>
        <taxon>Discoba</taxon>
        <taxon>Euglenozoa</taxon>
        <taxon>Kinetoplastea</taxon>
        <taxon>Metakinetoplastina</taxon>
        <taxon>Trypanosomatida</taxon>
        <taxon>Trypanosomatidae</taxon>
        <taxon>Trypanosoma</taxon>
        <taxon>Herpetosoma</taxon>
    </lineage>
</organism>
<keyword evidence="5" id="KW-1133">Transmembrane helix</keyword>
<dbReference type="GO" id="GO:0005524">
    <property type="term" value="F:ATP binding"/>
    <property type="evidence" value="ECO:0007669"/>
    <property type="project" value="UniProtKB-UniRule"/>
</dbReference>
<keyword evidence="1 7" id="KW-0808">Transferase</keyword>
<keyword evidence="7" id="KW-0012">Acyltransferase</keyword>
<keyword evidence="4" id="KW-0547">Nucleotide-binding</keyword>
<feature type="active site" description="Glycyl thioester intermediate" evidence="3">
    <location>
        <position position="158"/>
    </location>
</feature>
<comment type="similarity">
    <text evidence="4">Belongs to the ubiquitin-conjugating enzyme family.</text>
</comment>
<keyword evidence="8" id="KW-1185">Reference proteome</keyword>
<accession>A0A3R7LRA8</accession>
<dbReference type="VEuPathDB" id="TriTrypDB:TRSC58_02384"/>
<dbReference type="GO" id="GO:0061631">
    <property type="term" value="F:ubiquitin conjugating enzyme activity"/>
    <property type="evidence" value="ECO:0007669"/>
    <property type="project" value="UniProtKB-EC"/>
</dbReference>
<proteinExistence type="inferred from homology"/>
<dbReference type="FunFam" id="3.10.110.10:FF:000051">
    <property type="entry name" value="ubiquitin-conjugating enzyme E2 R2-like"/>
    <property type="match status" value="1"/>
</dbReference>
<evidence type="ECO:0000256" key="4">
    <source>
        <dbReference type="RuleBase" id="RU362109"/>
    </source>
</evidence>
<feature type="transmembrane region" description="Helical" evidence="5">
    <location>
        <begin position="26"/>
        <end position="47"/>
    </location>
</feature>
<evidence type="ECO:0000256" key="2">
    <source>
        <dbReference type="ARBA" id="ARBA00022786"/>
    </source>
</evidence>
<dbReference type="InterPro" id="IPR023313">
    <property type="entry name" value="UBQ-conjugating_AS"/>
</dbReference>
<keyword evidence="4" id="KW-0067">ATP-binding</keyword>
<evidence type="ECO:0000313" key="8">
    <source>
        <dbReference type="Proteomes" id="UP000283634"/>
    </source>
</evidence>
<keyword evidence="2 4" id="KW-0833">Ubl conjugation pathway</keyword>
<evidence type="ECO:0000313" key="7">
    <source>
        <dbReference type="EMBL" id="RNF01852.1"/>
    </source>
</evidence>
<dbReference type="InterPro" id="IPR016135">
    <property type="entry name" value="UBQ-conjugating_enzyme/RWD"/>
</dbReference>
<protein>
    <submittedName>
        <fullName evidence="7">Ubiquitin-conjugating enzyme protein</fullName>
        <ecNumber evidence="7">2.3.2.23</ecNumber>
        <ecNumber evidence="7">6.3.2.-</ecNumber>
    </submittedName>
</protein>
<dbReference type="EMBL" id="MKGL01000256">
    <property type="protein sequence ID" value="RNF01852.1"/>
    <property type="molecule type" value="Genomic_DNA"/>
</dbReference>
<keyword evidence="7" id="KW-0436">Ligase</keyword>
<evidence type="ECO:0000259" key="6">
    <source>
        <dbReference type="PROSITE" id="PS50127"/>
    </source>
</evidence>
<dbReference type="InterPro" id="IPR000608">
    <property type="entry name" value="UBC"/>
</dbReference>
<dbReference type="PROSITE" id="PS50127">
    <property type="entry name" value="UBC_2"/>
    <property type="match status" value="1"/>
</dbReference>
<dbReference type="SMART" id="SM00212">
    <property type="entry name" value="UBCc"/>
    <property type="match status" value="1"/>
</dbReference>
<dbReference type="GeneID" id="40330723"/>
<keyword evidence="5" id="KW-0472">Membrane</keyword>
<dbReference type="EC" id="2.3.2.23" evidence="7"/>
<comment type="caution">
    <text evidence="7">The sequence shown here is derived from an EMBL/GenBank/DDBJ whole genome shotgun (WGS) entry which is preliminary data.</text>
</comment>
<evidence type="ECO:0000256" key="1">
    <source>
        <dbReference type="ARBA" id="ARBA00022679"/>
    </source>
</evidence>
<dbReference type="InterPro" id="IPR050113">
    <property type="entry name" value="Ub_conjugating_enzyme"/>
</dbReference>
<gene>
    <name evidence="7" type="ORF">TraAM80_06790</name>
</gene>
<evidence type="ECO:0000256" key="5">
    <source>
        <dbReference type="SAM" id="Phobius"/>
    </source>
</evidence>
<dbReference type="OrthoDB" id="19692at2759"/>
<reference evidence="7 8" key="1">
    <citation type="journal article" date="2018" name="BMC Genomics">
        <title>Genomic comparison of Trypanosoma conorhini and Trypanosoma rangeli to Trypanosoma cruzi strains of high and low virulence.</title>
        <authorList>
            <person name="Bradwell K.R."/>
            <person name="Koparde V.N."/>
            <person name="Matveyev A.V."/>
            <person name="Serrano M.G."/>
            <person name="Alves J.M."/>
            <person name="Parikh H."/>
            <person name="Huang B."/>
            <person name="Lee V."/>
            <person name="Espinosa-Alvarez O."/>
            <person name="Ortiz P.A."/>
            <person name="Costa-Martins A.G."/>
            <person name="Teixeira M.M."/>
            <person name="Buck G.A."/>
        </authorList>
    </citation>
    <scope>NUCLEOTIDE SEQUENCE [LARGE SCALE GENOMIC DNA]</scope>
    <source>
        <strain evidence="7 8">AM80</strain>
    </source>
</reference>
<feature type="domain" description="UBC core" evidence="6">
    <location>
        <begin position="76"/>
        <end position="237"/>
    </location>
</feature>
<dbReference type="Gene3D" id="3.10.110.10">
    <property type="entry name" value="Ubiquitin Conjugating Enzyme"/>
    <property type="match status" value="1"/>
</dbReference>
<dbReference type="RefSeq" id="XP_029236572.1">
    <property type="nucleotide sequence ID" value="XM_029383618.1"/>
</dbReference>
<evidence type="ECO:0000256" key="3">
    <source>
        <dbReference type="PROSITE-ProRule" id="PRU10133"/>
    </source>
</evidence>
<sequence length="321" mass="36676">MQCLRLCESGGTWMDVVELTSLYYELPLHCWCLLVYISFFLVMRFCLKLFCTRTFRPRCSRIFDAYLIHSLQQAMSAVPHLQKQLRELSTSPPAGFRVESEDLFTWTVWFSGPEGTPYAPGIYKAELRFPKEFPMKPPVFKVLSSFWHPNVYTDGKVCISILHPPGEDEMNTEETAMMRWTPIQTIRSVLLSVVSLLSDPDPKDAGAPANVAALVQYRKDRAAFNSHCQQLAQKSLSELPPNFVPPKHEDRVEYPVSYISAVEMDYEDDSEPEGHTAPNCFGDELRQLREMDVAPEKSDSELLSMLMEVKGDVATLMERLM</sequence>
<dbReference type="EC" id="6.3.2.-" evidence="7"/>
<dbReference type="PANTHER" id="PTHR24067">
    <property type="entry name" value="UBIQUITIN-CONJUGATING ENZYME E2"/>
    <property type="match status" value="1"/>
</dbReference>
<name>A0A3R7LRA8_TRYRA</name>
<keyword evidence="5" id="KW-0812">Transmembrane</keyword>
<dbReference type="GO" id="GO:0016874">
    <property type="term" value="F:ligase activity"/>
    <property type="evidence" value="ECO:0007669"/>
    <property type="project" value="UniProtKB-KW"/>
</dbReference>
<dbReference type="PROSITE" id="PS00183">
    <property type="entry name" value="UBC_1"/>
    <property type="match status" value="1"/>
</dbReference>
<dbReference type="Pfam" id="PF00179">
    <property type="entry name" value="UQ_con"/>
    <property type="match status" value="1"/>
</dbReference>